<evidence type="ECO:0000313" key="11">
    <source>
        <dbReference type="EMBL" id="QJA72926.1"/>
    </source>
</evidence>
<dbReference type="PANTHER" id="PTHR47810">
    <property type="entry name" value="DNA LIGASE"/>
    <property type="match status" value="1"/>
</dbReference>
<reference evidence="10" key="1">
    <citation type="submission" date="2020-03" db="EMBL/GenBank/DDBJ databases">
        <title>The deep terrestrial virosphere.</title>
        <authorList>
            <person name="Holmfeldt K."/>
            <person name="Nilsson E."/>
            <person name="Simone D."/>
            <person name="Lopez-Fernandez M."/>
            <person name="Wu X."/>
            <person name="de Brujin I."/>
            <person name="Lundin D."/>
            <person name="Andersson A."/>
            <person name="Bertilsson S."/>
            <person name="Dopson M."/>
        </authorList>
    </citation>
    <scope>NUCLEOTIDE SEQUENCE</scope>
    <source>
        <strain evidence="11">MM415A02558</strain>
        <strain evidence="12">MM415B04129</strain>
        <strain evidence="10">TM448A01855</strain>
        <strain evidence="13">TM448B01525</strain>
    </source>
</reference>
<evidence type="ECO:0000313" key="10">
    <source>
        <dbReference type="EMBL" id="QJA50666.1"/>
    </source>
</evidence>
<evidence type="ECO:0000259" key="9">
    <source>
        <dbReference type="PROSITE" id="PS50160"/>
    </source>
</evidence>
<dbReference type="InterPro" id="IPR012310">
    <property type="entry name" value="DNA_ligase_ATP-dep_cent"/>
</dbReference>
<proteinExistence type="predicted"/>
<dbReference type="GO" id="GO:0006260">
    <property type="term" value="P:DNA replication"/>
    <property type="evidence" value="ECO:0007669"/>
    <property type="project" value="UniProtKB-KW"/>
</dbReference>
<dbReference type="Pfam" id="PF01068">
    <property type="entry name" value="DNA_ligase_A_M"/>
    <property type="match status" value="1"/>
</dbReference>
<comment type="subcellular location">
    <subcellularLocation>
        <location evidence="1">Virion</location>
    </subcellularLocation>
</comment>
<dbReference type="InterPro" id="IPR012340">
    <property type="entry name" value="NA-bd_OB-fold"/>
</dbReference>
<dbReference type="SUPFAM" id="SSF50249">
    <property type="entry name" value="Nucleic acid-binding proteins"/>
    <property type="match status" value="1"/>
</dbReference>
<evidence type="ECO:0000256" key="8">
    <source>
        <dbReference type="ARBA" id="ARBA00046002"/>
    </source>
</evidence>
<evidence type="ECO:0000313" key="13">
    <source>
        <dbReference type="EMBL" id="QJH99205.1"/>
    </source>
</evidence>
<evidence type="ECO:0000256" key="1">
    <source>
        <dbReference type="ARBA" id="ARBA00004328"/>
    </source>
</evidence>
<evidence type="ECO:0000313" key="12">
    <source>
        <dbReference type="EMBL" id="QJA93718.1"/>
    </source>
</evidence>
<dbReference type="EMBL" id="MT144775">
    <property type="protein sequence ID" value="QJH99205.1"/>
    <property type="molecule type" value="Genomic_DNA"/>
</dbReference>
<evidence type="ECO:0000256" key="4">
    <source>
        <dbReference type="ARBA" id="ARBA00022763"/>
    </source>
</evidence>
<dbReference type="EMBL" id="MT141989">
    <property type="protein sequence ID" value="QJA72926.1"/>
    <property type="molecule type" value="Genomic_DNA"/>
</dbReference>
<dbReference type="Gene3D" id="3.30.470.30">
    <property type="entry name" value="DNA ligase/mRNA capping enzyme"/>
    <property type="match status" value="1"/>
</dbReference>
<accession>A0A6H1ZRU8</accession>
<dbReference type="EMBL" id="MT143172">
    <property type="protein sequence ID" value="QJA93718.1"/>
    <property type="molecule type" value="Genomic_DNA"/>
</dbReference>
<keyword evidence="4" id="KW-0227">DNA damage</keyword>
<dbReference type="GO" id="GO:0044423">
    <property type="term" value="C:virion component"/>
    <property type="evidence" value="ECO:0007669"/>
    <property type="project" value="UniProtKB-KW"/>
</dbReference>
<dbReference type="GO" id="GO:0006310">
    <property type="term" value="P:DNA recombination"/>
    <property type="evidence" value="ECO:0007669"/>
    <property type="project" value="InterPro"/>
</dbReference>
<dbReference type="AlphaFoldDB" id="A0A6H1ZRU8"/>
<dbReference type="EMBL" id="MT144210">
    <property type="protein sequence ID" value="QJA50666.1"/>
    <property type="molecule type" value="Genomic_DNA"/>
</dbReference>
<dbReference type="GO" id="GO:0006281">
    <property type="term" value="P:DNA repair"/>
    <property type="evidence" value="ECO:0007669"/>
    <property type="project" value="UniProtKB-KW"/>
</dbReference>
<dbReference type="SUPFAM" id="SSF56091">
    <property type="entry name" value="DNA ligase/mRNA capping enzyme, catalytic domain"/>
    <property type="match status" value="1"/>
</dbReference>
<protein>
    <recommendedName>
        <fullName evidence="7">Polydeoxyribonucleotide synthase [ATP]</fullName>
    </recommendedName>
</protein>
<keyword evidence="3" id="KW-0235">DNA replication</keyword>
<keyword evidence="6" id="KW-0234">DNA repair</keyword>
<gene>
    <name evidence="11" type="ORF">MM415A02558_0002</name>
    <name evidence="12" type="ORF">MM415B04129_0002</name>
    <name evidence="10" type="ORF">TM448A01855_0006</name>
    <name evidence="13" type="ORF">TM448B01525_0011</name>
</gene>
<feature type="domain" description="ATP-dependent DNA ligase family profile" evidence="9">
    <location>
        <begin position="124"/>
        <end position="191"/>
    </location>
</feature>
<evidence type="ECO:0000256" key="6">
    <source>
        <dbReference type="ARBA" id="ARBA00023204"/>
    </source>
</evidence>
<dbReference type="PROSITE" id="PS00333">
    <property type="entry name" value="DNA_LIGASE_A2"/>
    <property type="match status" value="1"/>
</dbReference>
<evidence type="ECO:0000256" key="2">
    <source>
        <dbReference type="ARBA" id="ARBA00022598"/>
    </source>
</evidence>
<sequence length="289" mass="34226">MTNWQRWKGIQKCYPFEEKRLATWESPYLVNIKYDGDRCVDEPLYNGEHLLLSSEENPFLLLPHINKALKDLNYGQKLDGELYNHQLFLDGGHELVHGVASRSVNIHPRYKELEFHIFDIQRKDLPQSDRLKMLNDLKPYIKYPLVIVPYWICNTLDDIKRVYDSVIEQKYEGIVVKNLFAPYEINKRSRWQMKFKPKQQDKYKIVGWKEEVSMDGVPKKRIGSIIFSSQSGDEFAVSAGLDDDDREKYWNIRDQLYGKYGIVHYQHLTNKKIPKGTFDMEVIENEQDS</sequence>
<dbReference type="GO" id="GO:0003910">
    <property type="term" value="F:DNA ligase (ATP) activity"/>
    <property type="evidence" value="ECO:0007669"/>
    <property type="project" value="InterPro"/>
</dbReference>
<dbReference type="InterPro" id="IPR050326">
    <property type="entry name" value="NAD_dep_DNA_ligaseB"/>
</dbReference>
<evidence type="ECO:0000256" key="7">
    <source>
        <dbReference type="ARBA" id="ARBA00032896"/>
    </source>
</evidence>
<organism evidence="10">
    <name type="scientific">viral metagenome</name>
    <dbReference type="NCBI Taxonomy" id="1070528"/>
    <lineage>
        <taxon>unclassified sequences</taxon>
        <taxon>metagenomes</taxon>
        <taxon>organismal metagenomes</taxon>
    </lineage>
</organism>
<keyword evidence="5" id="KW-0946">Virion</keyword>
<evidence type="ECO:0000256" key="5">
    <source>
        <dbReference type="ARBA" id="ARBA00022844"/>
    </source>
</evidence>
<dbReference type="GO" id="GO:0005524">
    <property type="term" value="F:ATP binding"/>
    <property type="evidence" value="ECO:0007669"/>
    <property type="project" value="InterPro"/>
</dbReference>
<comment type="function">
    <text evidence="8">Very low-fidelity DNA ligase that seals nicks in double-stranded DNA during DNA repair. Together with the viral repair DNA polymerase X, fills the single nucleotide gaps generated by the AP endonuclease. It is not essential for viral replication and recombination. Displays a very low adenylation activity towards DNA with 3'-dideoxy- or 3'-amino-terminated nicks compared to regular nick DNA.</text>
</comment>
<dbReference type="PROSITE" id="PS50160">
    <property type="entry name" value="DNA_LIGASE_A3"/>
    <property type="match status" value="1"/>
</dbReference>
<evidence type="ECO:0000256" key="3">
    <source>
        <dbReference type="ARBA" id="ARBA00022705"/>
    </source>
</evidence>
<dbReference type="PANTHER" id="PTHR47810:SF5">
    <property type="entry name" value="LIGASE, PUTATIVE-RELATED"/>
    <property type="match status" value="1"/>
</dbReference>
<keyword evidence="2 10" id="KW-0436">Ligase</keyword>
<dbReference type="Gene3D" id="2.40.50.140">
    <property type="entry name" value="Nucleic acid-binding proteins"/>
    <property type="match status" value="1"/>
</dbReference>
<dbReference type="InterPro" id="IPR016059">
    <property type="entry name" value="DNA_ligase_ATP-dep_CS"/>
</dbReference>
<name>A0A6H1ZRU8_9ZZZZ</name>